<name>A0A1J6HKR7_9HYPH</name>
<proteinExistence type="predicted"/>
<accession>A0A1J6HKR7</accession>
<sequence>MGRHQNQRHHPTTGLFSGRKNGAALYSDILLEPNTARGIDSVRAFRRPYPASEAKMQDAVANHQTKALS</sequence>
<protein>
    <submittedName>
        <fullName evidence="1">Uncharacterized protein</fullName>
    </submittedName>
</protein>
<dbReference type="EMBL" id="MOEC01000008">
    <property type="protein sequence ID" value="OIS93581.1"/>
    <property type="molecule type" value="Genomic_DNA"/>
</dbReference>
<dbReference type="Proteomes" id="UP000182985">
    <property type="component" value="Unassembled WGS sequence"/>
</dbReference>
<gene>
    <name evidence="1" type="ORF">BLA27_09685</name>
</gene>
<evidence type="ECO:0000313" key="1">
    <source>
        <dbReference type="EMBL" id="OIS93581.1"/>
    </source>
</evidence>
<reference evidence="1 2" key="1">
    <citation type="submission" date="2016-10" db="EMBL/GenBank/DDBJ databases">
        <title>The Draft Genome Sequence of the Potato Rhizosphere Bacteria Ochrobactrum sp. IPA7.2.</title>
        <authorList>
            <person name="Gogoleva N.E."/>
            <person name="Khlopko Y.A."/>
            <person name="Burygin G.L."/>
            <person name="Plotnikov A.O."/>
        </authorList>
    </citation>
    <scope>NUCLEOTIDE SEQUENCE [LARGE SCALE GENOMIC DNA]</scope>
    <source>
        <strain evidence="1 2">IPA7.2</strain>
    </source>
</reference>
<evidence type="ECO:0000313" key="2">
    <source>
        <dbReference type="Proteomes" id="UP000182985"/>
    </source>
</evidence>
<comment type="caution">
    <text evidence="1">The sequence shown here is derived from an EMBL/GenBank/DDBJ whole genome shotgun (WGS) entry which is preliminary data.</text>
</comment>
<keyword evidence="2" id="KW-1185">Reference proteome</keyword>
<organism evidence="1 2">
    <name type="scientific">Brucella cytisi</name>
    <dbReference type="NCBI Taxonomy" id="407152"/>
    <lineage>
        <taxon>Bacteria</taxon>
        <taxon>Pseudomonadati</taxon>
        <taxon>Pseudomonadota</taxon>
        <taxon>Alphaproteobacteria</taxon>
        <taxon>Hyphomicrobiales</taxon>
        <taxon>Brucellaceae</taxon>
        <taxon>Brucella/Ochrobactrum group</taxon>
        <taxon>Brucella</taxon>
    </lineage>
</organism>
<dbReference type="AlphaFoldDB" id="A0A1J6HKR7"/>